<feature type="non-terminal residue" evidence="1">
    <location>
        <position position="230"/>
    </location>
</feature>
<evidence type="ECO:0000313" key="2">
    <source>
        <dbReference type="Proteomes" id="UP000094236"/>
    </source>
</evidence>
<dbReference type="InterPro" id="IPR023214">
    <property type="entry name" value="HAD_sf"/>
</dbReference>
<dbReference type="AlphaFoldDB" id="A0A1E4U3E7"/>
<gene>
    <name evidence="1" type="ORF">PACTADRAFT_24414</name>
</gene>
<dbReference type="InterPro" id="IPR006439">
    <property type="entry name" value="HAD-SF_hydro_IA"/>
</dbReference>
<sequence length="230" mass="26943">NEPVFFFDIDNCLYERSTKIHDLMQIYIHKFFKDNLKLNDEDAHRLHHRYYTQYGLAIEGLVRNHKINALDYNKLVDDALPLEKILKPNEELRKMLLSLKKNGICKRLWLFTNAYKNHGLRVVHLLGIGDLFDGITYCHYEEFPLICKPMPQMFDRALKEAGVLDKKNAYFVDDSGLNTRAAKKFGWGHVIQYVEREEDLEAVRSKSAENEGISLIRNILDIPKVCPELF</sequence>
<dbReference type="Gene3D" id="1.10.150.450">
    <property type="match status" value="1"/>
</dbReference>
<dbReference type="GO" id="GO:0006206">
    <property type="term" value="P:pyrimidine nucleobase metabolic process"/>
    <property type="evidence" value="ECO:0007669"/>
    <property type="project" value="TreeGrafter"/>
</dbReference>
<dbReference type="PANTHER" id="PTHR47438:SF1">
    <property type="entry name" value="PHOSPHATE METABOLISM PROTEIN 8-RELATED"/>
    <property type="match status" value="1"/>
</dbReference>
<dbReference type="SUPFAM" id="SSF56784">
    <property type="entry name" value="HAD-like"/>
    <property type="match status" value="1"/>
</dbReference>
<dbReference type="NCBIfam" id="TIGR01993">
    <property type="entry name" value="Pyr-5-nucltdase"/>
    <property type="match status" value="1"/>
</dbReference>
<name>A0A1E4U3E7_PACTA</name>
<dbReference type="STRING" id="669874.A0A1E4U3E7"/>
<dbReference type="FunFam" id="1.10.150.450:FF:000001">
    <property type="entry name" value="SDT1p Pyrimidine nucleotidase"/>
    <property type="match status" value="1"/>
</dbReference>
<keyword evidence="2" id="KW-1185">Reference proteome</keyword>
<protein>
    <recommendedName>
        <fullName evidence="3">Pyrimidine 5'-nucleotidase</fullName>
    </recommendedName>
</protein>
<feature type="non-terminal residue" evidence="1">
    <location>
        <position position="1"/>
    </location>
</feature>
<evidence type="ECO:0008006" key="3">
    <source>
        <dbReference type="Google" id="ProtNLM"/>
    </source>
</evidence>
<proteinExistence type="predicted"/>
<dbReference type="PANTHER" id="PTHR47438">
    <property type="entry name" value="PHOSPHATE METABOLISM PROTEIN 8-RELATED"/>
    <property type="match status" value="1"/>
</dbReference>
<dbReference type="InterPro" id="IPR036412">
    <property type="entry name" value="HAD-like_sf"/>
</dbReference>
<evidence type="ECO:0000313" key="1">
    <source>
        <dbReference type="EMBL" id="ODV98521.1"/>
    </source>
</evidence>
<dbReference type="InterPro" id="IPR052791">
    <property type="entry name" value="SSM1_domain"/>
</dbReference>
<dbReference type="SFLD" id="SFLDS00003">
    <property type="entry name" value="Haloacid_Dehalogenase"/>
    <property type="match status" value="1"/>
</dbReference>
<organism evidence="1 2">
    <name type="scientific">Pachysolen tannophilus NRRL Y-2460</name>
    <dbReference type="NCBI Taxonomy" id="669874"/>
    <lineage>
        <taxon>Eukaryota</taxon>
        <taxon>Fungi</taxon>
        <taxon>Dikarya</taxon>
        <taxon>Ascomycota</taxon>
        <taxon>Saccharomycotina</taxon>
        <taxon>Pichiomycetes</taxon>
        <taxon>Pachysolenaceae</taxon>
        <taxon>Pachysolen</taxon>
    </lineage>
</organism>
<accession>A0A1E4U3E7</accession>
<dbReference type="SFLD" id="SFLDG01129">
    <property type="entry name" value="C1.5:_HAD__Beta-PGM__Phosphata"/>
    <property type="match status" value="1"/>
</dbReference>
<dbReference type="OrthoDB" id="1065058at2759"/>
<dbReference type="GO" id="GO:0008252">
    <property type="term" value="F:nucleotidase activity"/>
    <property type="evidence" value="ECO:0007669"/>
    <property type="project" value="TreeGrafter"/>
</dbReference>
<dbReference type="GO" id="GO:0009166">
    <property type="term" value="P:nucleotide catabolic process"/>
    <property type="evidence" value="ECO:0007669"/>
    <property type="project" value="TreeGrafter"/>
</dbReference>
<dbReference type="NCBIfam" id="TIGR01509">
    <property type="entry name" value="HAD-SF-IA-v3"/>
    <property type="match status" value="1"/>
</dbReference>
<dbReference type="SFLD" id="SFLDG01132">
    <property type="entry name" value="C1.5.3:_5'-Nucleotidase_Like"/>
    <property type="match status" value="1"/>
</dbReference>
<dbReference type="EMBL" id="KV454011">
    <property type="protein sequence ID" value="ODV98521.1"/>
    <property type="molecule type" value="Genomic_DNA"/>
</dbReference>
<dbReference type="Gene3D" id="3.40.50.1000">
    <property type="entry name" value="HAD superfamily/HAD-like"/>
    <property type="match status" value="1"/>
</dbReference>
<dbReference type="Pfam" id="PF00702">
    <property type="entry name" value="Hydrolase"/>
    <property type="match status" value="1"/>
</dbReference>
<dbReference type="Proteomes" id="UP000094236">
    <property type="component" value="Unassembled WGS sequence"/>
</dbReference>
<reference evidence="2" key="1">
    <citation type="submission" date="2016-05" db="EMBL/GenBank/DDBJ databases">
        <title>Comparative genomics of biotechnologically important yeasts.</title>
        <authorList>
            <consortium name="DOE Joint Genome Institute"/>
            <person name="Riley R."/>
            <person name="Haridas S."/>
            <person name="Wolfe K.H."/>
            <person name="Lopes M.R."/>
            <person name="Hittinger C.T."/>
            <person name="Goker M."/>
            <person name="Salamov A."/>
            <person name="Wisecaver J."/>
            <person name="Long T.M."/>
            <person name="Aerts A.L."/>
            <person name="Barry K."/>
            <person name="Choi C."/>
            <person name="Clum A."/>
            <person name="Coughlan A.Y."/>
            <person name="Deshpande S."/>
            <person name="Douglass A.P."/>
            <person name="Hanson S.J."/>
            <person name="Klenk H.-P."/>
            <person name="Labutti K."/>
            <person name="Lapidus A."/>
            <person name="Lindquist E."/>
            <person name="Lipzen A."/>
            <person name="Meier-Kolthoff J.P."/>
            <person name="Ohm R.A."/>
            <person name="Otillar R.P."/>
            <person name="Pangilinan J."/>
            <person name="Peng Y."/>
            <person name="Rokas A."/>
            <person name="Rosa C.A."/>
            <person name="Scheuner C."/>
            <person name="Sibirny A.A."/>
            <person name="Slot J.C."/>
            <person name="Stielow J.B."/>
            <person name="Sun H."/>
            <person name="Kurtzman C.P."/>
            <person name="Blackwell M."/>
            <person name="Grigoriev I.V."/>
            <person name="Jeffries T.W."/>
        </authorList>
    </citation>
    <scope>NUCLEOTIDE SEQUENCE [LARGE SCALE GENOMIC DNA]</scope>
    <source>
        <strain evidence="2">NRRL Y-2460</strain>
    </source>
</reference>
<dbReference type="InterPro" id="IPR010237">
    <property type="entry name" value="Pyr-5-nucltdase"/>
</dbReference>